<evidence type="ECO:0000313" key="1">
    <source>
        <dbReference type="EMBL" id="GFS82528.1"/>
    </source>
</evidence>
<name>A0A8X6MXC7_NEPPI</name>
<keyword evidence="2" id="KW-1185">Reference proteome</keyword>
<dbReference type="AlphaFoldDB" id="A0A8X6MXC7"/>
<organism evidence="1 2">
    <name type="scientific">Nephila pilipes</name>
    <name type="common">Giant wood spider</name>
    <name type="synonym">Nephila maculata</name>
    <dbReference type="NCBI Taxonomy" id="299642"/>
    <lineage>
        <taxon>Eukaryota</taxon>
        <taxon>Metazoa</taxon>
        <taxon>Ecdysozoa</taxon>
        <taxon>Arthropoda</taxon>
        <taxon>Chelicerata</taxon>
        <taxon>Arachnida</taxon>
        <taxon>Araneae</taxon>
        <taxon>Araneomorphae</taxon>
        <taxon>Entelegynae</taxon>
        <taxon>Araneoidea</taxon>
        <taxon>Nephilidae</taxon>
        <taxon>Nephila</taxon>
    </lineage>
</organism>
<reference evidence="1" key="1">
    <citation type="submission" date="2020-08" db="EMBL/GenBank/DDBJ databases">
        <title>Multicomponent nature underlies the extraordinary mechanical properties of spider dragline silk.</title>
        <authorList>
            <person name="Kono N."/>
            <person name="Nakamura H."/>
            <person name="Mori M."/>
            <person name="Yoshida Y."/>
            <person name="Ohtoshi R."/>
            <person name="Malay A.D."/>
            <person name="Moran D.A.P."/>
            <person name="Tomita M."/>
            <person name="Numata K."/>
            <person name="Arakawa K."/>
        </authorList>
    </citation>
    <scope>NUCLEOTIDE SEQUENCE</scope>
</reference>
<gene>
    <name evidence="1" type="ORF">NPIL_570181</name>
</gene>
<evidence type="ECO:0000313" key="2">
    <source>
        <dbReference type="Proteomes" id="UP000887013"/>
    </source>
</evidence>
<accession>A0A8X6MXC7</accession>
<dbReference type="Proteomes" id="UP000887013">
    <property type="component" value="Unassembled WGS sequence"/>
</dbReference>
<comment type="caution">
    <text evidence="1">The sequence shown here is derived from an EMBL/GenBank/DDBJ whole genome shotgun (WGS) entry which is preliminary data.</text>
</comment>
<sequence length="90" mass="10598">MIGSYRIRPPSPLVISQEAFSILVEDSIINNKESQEGCNTWFCLPRFDRNIRLTTLNIRKSRGFSVNHGFMTSVYDSYFYKIDTEWPNRE</sequence>
<dbReference type="EMBL" id="BMAW01003249">
    <property type="protein sequence ID" value="GFS82528.1"/>
    <property type="molecule type" value="Genomic_DNA"/>
</dbReference>
<proteinExistence type="predicted"/>
<protein>
    <submittedName>
        <fullName evidence="1">Uncharacterized protein</fullName>
    </submittedName>
</protein>